<dbReference type="EMBL" id="QEAP01000186">
    <property type="protein sequence ID" value="TPX73433.1"/>
    <property type="molecule type" value="Genomic_DNA"/>
</dbReference>
<dbReference type="InterPro" id="IPR000182">
    <property type="entry name" value="GNAT_dom"/>
</dbReference>
<dbReference type="GO" id="GO:0016747">
    <property type="term" value="F:acyltransferase activity, transferring groups other than amino-acyl groups"/>
    <property type="evidence" value="ECO:0007669"/>
    <property type="project" value="InterPro"/>
</dbReference>
<dbReference type="InterPro" id="IPR051556">
    <property type="entry name" value="N-term/lysine_N-AcTrnsfr"/>
</dbReference>
<dbReference type="PANTHER" id="PTHR42919">
    <property type="entry name" value="N-ALPHA-ACETYLTRANSFERASE"/>
    <property type="match status" value="1"/>
</dbReference>
<evidence type="ECO:0000259" key="3">
    <source>
        <dbReference type="PROSITE" id="PS51186"/>
    </source>
</evidence>
<dbReference type="OrthoDB" id="47374at2759"/>
<dbReference type="GO" id="GO:0007064">
    <property type="term" value="P:mitotic sister chromatid cohesion"/>
    <property type="evidence" value="ECO:0007669"/>
    <property type="project" value="TreeGrafter"/>
</dbReference>
<reference evidence="4 5" key="1">
    <citation type="journal article" date="2019" name="Sci. Rep.">
        <title>Comparative genomics of chytrid fungi reveal insights into the obligate biotrophic and pathogenic lifestyle of Synchytrium endobioticum.</title>
        <authorList>
            <person name="van de Vossenberg B.T.L.H."/>
            <person name="Warris S."/>
            <person name="Nguyen H.D.T."/>
            <person name="van Gent-Pelzer M.P.E."/>
            <person name="Joly D.L."/>
            <person name="van de Geest H.C."/>
            <person name="Bonants P.J.M."/>
            <person name="Smith D.S."/>
            <person name="Levesque C.A."/>
            <person name="van der Lee T.A.J."/>
        </authorList>
    </citation>
    <scope>NUCLEOTIDE SEQUENCE [LARGE SCALE GENOMIC DNA]</scope>
    <source>
        <strain evidence="4 5">CBS 675.73</strain>
    </source>
</reference>
<dbReference type="AlphaFoldDB" id="A0A507FAY9"/>
<keyword evidence="2" id="KW-0012">Acyltransferase</keyword>
<evidence type="ECO:0000313" key="4">
    <source>
        <dbReference type="EMBL" id="TPX73433.1"/>
    </source>
</evidence>
<dbReference type="Proteomes" id="UP000320333">
    <property type="component" value="Unassembled WGS sequence"/>
</dbReference>
<name>A0A507FAY9_9FUNG</name>
<feature type="domain" description="N-acetyltransferase" evidence="3">
    <location>
        <begin position="13"/>
        <end position="155"/>
    </location>
</feature>
<comment type="caution">
    <text evidence="4">The sequence shown here is derived from an EMBL/GenBank/DDBJ whole genome shotgun (WGS) entry which is preliminary data.</text>
</comment>
<dbReference type="Gene3D" id="3.40.630.30">
    <property type="match status" value="1"/>
</dbReference>
<keyword evidence="5" id="KW-1185">Reference proteome</keyword>
<proteinExistence type="predicted"/>
<evidence type="ECO:0000256" key="2">
    <source>
        <dbReference type="ARBA" id="ARBA00023315"/>
    </source>
</evidence>
<accession>A0A507FAY9</accession>
<dbReference type="GO" id="GO:0031415">
    <property type="term" value="C:NatA complex"/>
    <property type="evidence" value="ECO:0007669"/>
    <property type="project" value="TreeGrafter"/>
</dbReference>
<dbReference type="CDD" id="cd04301">
    <property type="entry name" value="NAT_SF"/>
    <property type="match status" value="1"/>
</dbReference>
<keyword evidence="1" id="KW-0808">Transferase</keyword>
<dbReference type="STRING" id="246404.A0A507FAY9"/>
<dbReference type="Pfam" id="PF00583">
    <property type="entry name" value="Acetyltransf_1"/>
    <property type="match status" value="1"/>
</dbReference>
<organism evidence="4 5">
    <name type="scientific">Chytriomyces confervae</name>
    <dbReference type="NCBI Taxonomy" id="246404"/>
    <lineage>
        <taxon>Eukaryota</taxon>
        <taxon>Fungi</taxon>
        <taxon>Fungi incertae sedis</taxon>
        <taxon>Chytridiomycota</taxon>
        <taxon>Chytridiomycota incertae sedis</taxon>
        <taxon>Chytridiomycetes</taxon>
        <taxon>Chytridiales</taxon>
        <taxon>Chytriomycetaceae</taxon>
        <taxon>Chytriomyces</taxon>
    </lineage>
</organism>
<dbReference type="SUPFAM" id="SSF55729">
    <property type="entry name" value="Acyl-CoA N-acyltransferases (Nat)"/>
    <property type="match status" value="1"/>
</dbReference>
<protein>
    <recommendedName>
        <fullName evidence="3">N-acetyltransferase domain-containing protein</fullName>
    </recommendedName>
</protein>
<evidence type="ECO:0000256" key="1">
    <source>
        <dbReference type="ARBA" id="ARBA00022679"/>
    </source>
</evidence>
<dbReference type="PANTHER" id="PTHR42919:SF8">
    <property type="entry name" value="N-ALPHA-ACETYLTRANSFERASE 50"/>
    <property type="match status" value="1"/>
</dbReference>
<gene>
    <name evidence="4" type="ORF">CcCBS67573_g05307</name>
</gene>
<evidence type="ECO:0000313" key="5">
    <source>
        <dbReference type="Proteomes" id="UP000320333"/>
    </source>
</evidence>
<dbReference type="InterPro" id="IPR016181">
    <property type="entry name" value="Acyl_CoA_acyltransferase"/>
</dbReference>
<sequence length="214" mass="23897">MSHLSVSAPQPPAHIRNCSPICAVSLESVGVEHLDELKRVNEAIFPIKYNDSFYNSVLINSAFSLLDYLYIMTIGVLGQYRKSGIGSALLTALIARATADQTVAHIQLHVQISNENALSFYLKHNFRIVSQVRDYYVFNKGVIPPHAFLLRKNVKEGLNAPADVVFPQNSAPLVAPESRSISITLLVILSPRLQLLFRHIPKEFSNHQYLSCRS</sequence>
<dbReference type="PROSITE" id="PS51186">
    <property type="entry name" value="GNAT"/>
    <property type="match status" value="1"/>
</dbReference>